<dbReference type="EMBL" id="BAABHM010000011">
    <property type="protein sequence ID" value="GAA4701519.1"/>
    <property type="molecule type" value="Genomic_DNA"/>
</dbReference>
<sequence length="190" mass="20063">MIRRTVVALTSVLALTLTASVPAYAASAPAHAPTLAVAADYDTNVTANAGPEPVAEGRTLTVKGSLKRNTDGQWRPYSARVLTVHHDPTGSAGSRQVATVRTTSNGSYTRQFTASRSGTWTVKFGGNSSHQPDHAADGICVYSAGRWQCPVSSTNPDLDCADVGERVWVGSKDYHRLDADDDGWGCDSLG</sequence>
<feature type="region of interest" description="Disordered" evidence="1">
    <location>
        <begin position="48"/>
        <end position="71"/>
    </location>
</feature>
<proteinExistence type="predicted"/>
<gene>
    <name evidence="3" type="ORF">GCM10023198_23310</name>
</gene>
<evidence type="ECO:0000256" key="2">
    <source>
        <dbReference type="SAM" id="SignalP"/>
    </source>
</evidence>
<reference evidence="4" key="1">
    <citation type="journal article" date="2019" name="Int. J. Syst. Evol. Microbiol.">
        <title>The Global Catalogue of Microorganisms (GCM) 10K type strain sequencing project: providing services to taxonomists for standard genome sequencing and annotation.</title>
        <authorList>
            <consortium name="The Broad Institute Genomics Platform"/>
            <consortium name="The Broad Institute Genome Sequencing Center for Infectious Disease"/>
            <person name="Wu L."/>
            <person name="Ma J."/>
        </authorList>
    </citation>
    <scope>NUCLEOTIDE SEQUENCE [LARGE SCALE GENOMIC DNA]</scope>
    <source>
        <strain evidence="4">JCM 17975</strain>
    </source>
</reference>
<evidence type="ECO:0000313" key="4">
    <source>
        <dbReference type="Proteomes" id="UP001500843"/>
    </source>
</evidence>
<comment type="caution">
    <text evidence="3">The sequence shown here is derived from an EMBL/GenBank/DDBJ whole genome shotgun (WGS) entry which is preliminary data.</text>
</comment>
<evidence type="ECO:0008006" key="5">
    <source>
        <dbReference type="Google" id="ProtNLM"/>
    </source>
</evidence>
<evidence type="ECO:0000256" key="1">
    <source>
        <dbReference type="SAM" id="MobiDB-lite"/>
    </source>
</evidence>
<dbReference type="RefSeq" id="WP_253867340.1">
    <property type="nucleotide sequence ID" value="NZ_BAABHM010000011.1"/>
</dbReference>
<protein>
    <recommendedName>
        <fullName evidence="5">Excalibur calcium-binding domain-containing protein</fullName>
    </recommendedName>
</protein>
<keyword evidence="2" id="KW-0732">Signal</keyword>
<evidence type="ECO:0000313" key="3">
    <source>
        <dbReference type="EMBL" id="GAA4701519.1"/>
    </source>
</evidence>
<organism evidence="3 4">
    <name type="scientific">Promicromonospora umidemergens</name>
    <dbReference type="NCBI Taxonomy" id="629679"/>
    <lineage>
        <taxon>Bacteria</taxon>
        <taxon>Bacillati</taxon>
        <taxon>Actinomycetota</taxon>
        <taxon>Actinomycetes</taxon>
        <taxon>Micrococcales</taxon>
        <taxon>Promicromonosporaceae</taxon>
        <taxon>Promicromonospora</taxon>
    </lineage>
</organism>
<feature type="signal peptide" evidence="2">
    <location>
        <begin position="1"/>
        <end position="25"/>
    </location>
</feature>
<feature type="chain" id="PRO_5045747474" description="Excalibur calcium-binding domain-containing protein" evidence="2">
    <location>
        <begin position="26"/>
        <end position="190"/>
    </location>
</feature>
<accession>A0ABP8X7V0</accession>
<name>A0ABP8X7V0_9MICO</name>
<dbReference type="Proteomes" id="UP001500843">
    <property type="component" value="Unassembled WGS sequence"/>
</dbReference>
<keyword evidence="4" id="KW-1185">Reference proteome</keyword>